<evidence type="ECO:0008006" key="4">
    <source>
        <dbReference type="Google" id="ProtNLM"/>
    </source>
</evidence>
<reference evidence="2 3" key="1">
    <citation type="submission" date="2016-07" db="EMBL/GenBank/DDBJ databases">
        <title>Genome analysis of Flavihumibacter stibioxidans YS-17.</title>
        <authorList>
            <person name="Shi K."/>
            <person name="Han Y."/>
            <person name="Wang G."/>
        </authorList>
    </citation>
    <scope>NUCLEOTIDE SEQUENCE [LARGE SCALE GENOMIC DNA]</scope>
    <source>
        <strain evidence="2 3">YS-17</strain>
    </source>
</reference>
<feature type="transmembrane region" description="Helical" evidence="1">
    <location>
        <begin position="166"/>
        <end position="186"/>
    </location>
</feature>
<feature type="transmembrane region" description="Helical" evidence="1">
    <location>
        <begin position="118"/>
        <end position="135"/>
    </location>
</feature>
<evidence type="ECO:0000313" key="2">
    <source>
        <dbReference type="EMBL" id="MBC6491806.1"/>
    </source>
</evidence>
<sequence length="198" mass="21940">MKEKTINDSGFKIETFRQAQTDMCNGYANGAIGVIVSGLIWLTAAIIAYQFSSKQAILMLLLGGMFIFPISVLLNKLIGLSGTHAKGNQLGTLAMEGTIFMIMCLPLAYGLSSQKTEWFFQAMLLIIGGRYVTFATLYGTRLYWVLGAVLGISACLLFYFKFQSLSSLLTGSFIELSFGLFMFISFRKNKLHIDKNTK</sequence>
<evidence type="ECO:0000313" key="3">
    <source>
        <dbReference type="Proteomes" id="UP000765802"/>
    </source>
</evidence>
<accession>A0ABR7M9W1</accession>
<keyword evidence="3" id="KW-1185">Reference proteome</keyword>
<feature type="transmembrane region" description="Helical" evidence="1">
    <location>
        <begin position="142"/>
        <end position="160"/>
    </location>
</feature>
<keyword evidence="1" id="KW-0472">Membrane</keyword>
<protein>
    <recommendedName>
        <fullName evidence="4">DUF308 domain-containing protein</fullName>
    </recommendedName>
</protein>
<name>A0ABR7M9W1_9BACT</name>
<dbReference type="RefSeq" id="WP_187257125.1">
    <property type="nucleotide sequence ID" value="NZ_JBHULF010000007.1"/>
</dbReference>
<keyword evidence="1" id="KW-0812">Transmembrane</keyword>
<feature type="transmembrane region" description="Helical" evidence="1">
    <location>
        <begin position="57"/>
        <end position="78"/>
    </location>
</feature>
<proteinExistence type="predicted"/>
<feature type="transmembrane region" description="Helical" evidence="1">
    <location>
        <begin position="27"/>
        <end position="51"/>
    </location>
</feature>
<feature type="transmembrane region" description="Helical" evidence="1">
    <location>
        <begin position="90"/>
        <end position="112"/>
    </location>
</feature>
<dbReference type="EMBL" id="MBUA01000023">
    <property type="protein sequence ID" value="MBC6491806.1"/>
    <property type="molecule type" value="Genomic_DNA"/>
</dbReference>
<evidence type="ECO:0000256" key="1">
    <source>
        <dbReference type="SAM" id="Phobius"/>
    </source>
</evidence>
<dbReference type="Pfam" id="PF22765">
    <property type="entry name" value="DUF7010"/>
    <property type="match status" value="1"/>
</dbReference>
<keyword evidence="1" id="KW-1133">Transmembrane helix</keyword>
<organism evidence="2 3">
    <name type="scientific">Flavihumibacter stibioxidans</name>
    <dbReference type="NCBI Taxonomy" id="1834163"/>
    <lineage>
        <taxon>Bacteria</taxon>
        <taxon>Pseudomonadati</taxon>
        <taxon>Bacteroidota</taxon>
        <taxon>Chitinophagia</taxon>
        <taxon>Chitinophagales</taxon>
        <taxon>Chitinophagaceae</taxon>
        <taxon>Flavihumibacter</taxon>
    </lineage>
</organism>
<gene>
    <name evidence="2" type="ORF">BC349_12155</name>
</gene>
<comment type="caution">
    <text evidence="2">The sequence shown here is derived from an EMBL/GenBank/DDBJ whole genome shotgun (WGS) entry which is preliminary data.</text>
</comment>
<dbReference type="Proteomes" id="UP000765802">
    <property type="component" value="Unassembled WGS sequence"/>
</dbReference>
<dbReference type="InterPro" id="IPR053824">
    <property type="entry name" value="DUF7010"/>
</dbReference>